<organism evidence="2 3">
    <name type="scientific">Rangifer tarandus platyrhynchus</name>
    <name type="common">Svalbard reindeer</name>
    <dbReference type="NCBI Taxonomy" id="3082113"/>
    <lineage>
        <taxon>Eukaryota</taxon>
        <taxon>Metazoa</taxon>
        <taxon>Chordata</taxon>
        <taxon>Craniata</taxon>
        <taxon>Vertebrata</taxon>
        <taxon>Euteleostomi</taxon>
        <taxon>Mammalia</taxon>
        <taxon>Eutheria</taxon>
        <taxon>Laurasiatheria</taxon>
        <taxon>Artiodactyla</taxon>
        <taxon>Ruminantia</taxon>
        <taxon>Pecora</taxon>
        <taxon>Cervidae</taxon>
        <taxon>Odocoileinae</taxon>
        <taxon>Rangifer</taxon>
    </lineage>
</organism>
<dbReference type="EMBL" id="OX459942">
    <property type="protein sequence ID" value="CAI9176434.1"/>
    <property type="molecule type" value="Genomic_DNA"/>
</dbReference>
<dbReference type="Proteomes" id="UP001176941">
    <property type="component" value="Chromosome 6"/>
</dbReference>
<protein>
    <submittedName>
        <fullName evidence="2">Uncharacterized protein</fullName>
    </submittedName>
</protein>
<reference evidence="2" key="1">
    <citation type="submission" date="2023-04" db="EMBL/GenBank/DDBJ databases">
        <authorList>
            <consortium name="ELIXIR-Norway"/>
        </authorList>
    </citation>
    <scope>NUCLEOTIDE SEQUENCE [LARGE SCALE GENOMIC DNA]</scope>
</reference>
<evidence type="ECO:0000313" key="2">
    <source>
        <dbReference type="EMBL" id="CAI9176434.1"/>
    </source>
</evidence>
<proteinExistence type="predicted"/>
<accession>A0ABN8ZRU1</accession>
<evidence type="ECO:0000256" key="1">
    <source>
        <dbReference type="SAM" id="MobiDB-lite"/>
    </source>
</evidence>
<gene>
    <name evidence="2" type="ORF">MRATA1EN1_LOCUS25396</name>
</gene>
<evidence type="ECO:0000313" key="3">
    <source>
        <dbReference type="Proteomes" id="UP001176941"/>
    </source>
</evidence>
<name>A0ABN8ZRU1_RANTA</name>
<sequence>MRARAHTHTHTHVHSQSYTETHVLCGPSSSLQRSPEGAALGFWLQPSCLAGSFLLSLPKPNCCYFVPGQGGGNCSDSRSERQDRVVGHGDGWRETPRPGDQESQRER</sequence>
<feature type="region of interest" description="Disordered" evidence="1">
    <location>
        <begin position="70"/>
        <end position="107"/>
    </location>
</feature>
<feature type="compositionally biased region" description="Basic and acidic residues" evidence="1">
    <location>
        <begin position="77"/>
        <end position="107"/>
    </location>
</feature>
<keyword evidence="3" id="KW-1185">Reference proteome</keyword>